<reference evidence="4" key="1">
    <citation type="submission" date="2016-10" db="EMBL/GenBank/DDBJ databases">
        <authorList>
            <person name="Varghese N."/>
            <person name="Submissions S."/>
        </authorList>
    </citation>
    <scope>NUCLEOTIDE SEQUENCE [LARGE SCALE GENOMIC DNA]</scope>
    <source>
        <strain evidence="4">DSM 43163</strain>
    </source>
</reference>
<dbReference type="PANTHER" id="PTHR11487">
    <property type="entry name" value="THIOESTERASE"/>
    <property type="match status" value="1"/>
</dbReference>
<evidence type="ECO:0000313" key="3">
    <source>
        <dbReference type="EMBL" id="SEF86104.1"/>
    </source>
</evidence>
<dbReference type="InterPro" id="IPR001031">
    <property type="entry name" value="Thioesterase"/>
</dbReference>
<dbReference type="Pfam" id="PF00975">
    <property type="entry name" value="Thioesterase"/>
    <property type="match status" value="1"/>
</dbReference>
<gene>
    <name evidence="3" type="ORF">SAMN04489712_102305</name>
</gene>
<dbReference type="PANTHER" id="PTHR11487:SF0">
    <property type="entry name" value="S-ACYL FATTY ACID SYNTHASE THIOESTERASE, MEDIUM CHAIN"/>
    <property type="match status" value="1"/>
</dbReference>
<dbReference type="InterPro" id="IPR012223">
    <property type="entry name" value="TEII"/>
</dbReference>
<keyword evidence="4" id="KW-1185">Reference proteome</keyword>
<dbReference type="GO" id="GO:0008610">
    <property type="term" value="P:lipid biosynthetic process"/>
    <property type="evidence" value="ECO:0007669"/>
    <property type="project" value="TreeGrafter"/>
</dbReference>
<dbReference type="InterPro" id="IPR029058">
    <property type="entry name" value="AB_hydrolase_fold"/>
</dbReference>
<dbReference type="Proteomes" id="UP000236723">
    <property type="component" value="Unassembled WGS sequence"/>
</dbReference>
<evidence type="ECO:0000259" key="2">
    <source>
        <dbReference type="Pfam" id="PF00975"/>
    </source>
</evidence>
<name>A0A1H5VFW4_9ACTN</name>
<feature type="domain" description="Thioesterase" evidence="2">
    <location>
        <begin position="22"/>
        <end position="241"/>
    </location>
</feature>
<evidence type="ECO:0000256" key="1">
    <source>
        <dbReference type="ARBA" id="ARBA00007169"/>
    </source>
</evidence>
<dbReference type="SUPFAM" id="SSF53474">
    <property type="entry name" value="alpha/beta-Hydrolases"/>
    <property type="match status" value="1"/>
</dbReference>
<comment type="similarity">
    <text evidence="1">Belongs to the thioesterase family.</text>
</comment>
<organism evidence="3 4">
    <name type="scientific">Thermomonospora echinospora</name>
    <dbReference type="NCBI Taxonomy" id="1992"/>
    <lineage>
        <taxon>Bacteria</taxon>
        <taxon>Bacillati</taxon>
        <taxon>Actinomycetota</taxon>
        <taxon>Actinomycetes</taxon>
        <taxon>Streptosporangiales</taxon>
        <taxon>Thermomonosporaceae</taxon>
        <taxon>Thermomonospora</taxon>
    </lineage>
</organism>
<accession>A0A1H5VFW4</accession>
<protein>
    <submittedName>
        <fullName evidence="3">Surfactin synthase thioesterase subunit</fullName>
    </submittedName>
</protein>
<dbReference type="OrthoDB" id="8480037at2"/>
<dbReference type="Gene3D" id="3.40.50.1820">
    <property type="entry name" value="alpha/beta hydrolase"/>
    <property type="match status" value="1"/>
</dbReference>
<sequence length="265" mass="29225">MNAVETLSGVIRPRPIDGPEVRLFLLHHAGGSHTAFRRWVRHLPAGYEACLIETPGRGRLAGVPAKRRMADLVGHLLADVDPWLDRPFAVFGHSMGGLVGYELVRALHARGGPLPVWLGVSGHPYDRSPEYERTYLLPDERFRELMGALGGVPRQILDEPRYWRLFEPLMRADLELCQTWEPDPAAAPLPVPMTAFAGLSDAVAGPARIAGWAARSSRFLGVRYFEGGHFHLRERPVPVIGGIVADVAAQLPGHVREPRANGERT</sequence>
<dbReference type="EMBL" id="FNVO01000002">
    <property type="protein sequence ID" value="SEF86104.1"/>
    <property type="molecule type" value="Genomic_DNA"/>
</dbReference>
<proteinExistence type="inferred from homology"/>
<dbReference type="RefSeq" id="WP_160146911.1">
    <property type="nucleotide sequence ID" value="NZ_FNVO01000002.1"/>
</dbReference>
<evidence type="ECO:0000313" key="4">
    <source>
        <dbReference type="Proteomes" id="UP000236723"/>
    </source>
</evidence>
<dbReference type="AlphaFoldDB" id="A0A1H5VFW4"/>